<dbReference type="InterPro" id="IPR050768">
    <property type="entry name" value="UPF0353/GerABKA_families"/>
</dbReference>
<keyword evidence="1" id="KW-1003">Cell membrane</keyword>
<feature type="domain" description="VWFA" evidence="6">
    <location>
        <begin position="92"/>
        <end position="292"/>
    </location>
</feature>
<dbReference type="InterPro" id="IPR036465">
    <property type="entry name" value="vWFA_dom_sf"/>
</dbReference>
<dbReference type="Pfam" id="PF07584">
    <property type="entry name" value="BatA"/>
    <property type="match status" value="1"/>
</dbReference>
<keyword evidence="8" id="KW-1185">Reference proteome</keyword>
<dbReference type="OrthoDB" id="6206554at2"/>
<accession>A0A1I4YFK3</accession>
<dbReference type="Proteomes" id="UP000199149">
    <property type="component" value="Unassembled WGS sequence"/>
</dbReference>
<evidence type="ECO:0000256" key="2">
    <source>
        <dbReference type="ARBA" id="ARBA00022692"/>
    </source>
</evidence>
<proteinExistence type="predicted"/>
<keyword evidence="3 5" id="KW-1133">Transmembrane helix</keyword>
<protein>
    <submittedName>
        <fullName evidence="7">Ca-activated chloride channel family protein</fullName>
    </submittedName>
</protein>
<evidence type="ECO:0000259" key="6">
    <source>
        <dbReference type="PROSITE" id="PS50234"/>
    </source>
</evidence>
<evidence type="ECO:0000313" key="7">
    <source>
        <dbReference type="EMBL" id="SFN36583.1"/>
    </source>
</evidence>
<evidence type="ECO:0000256" key="3">
    <source>
        <dbReference type="ARBA" id="ARBA00022989"/>
    </source>
</evidence>
<name>A0A1I4YFK3_9FLAO</name>
<dbReference type="SMART" id="SM00327">
    <property type="entry name" value="VWA"/>
    <property type="match status" value="1"/>
</dbReference>
<evidence type="ECO:0000313" key="8">
    <source>
        <dbReference type="Proteomes" id="UP000199149"/>
    </source>
</evidence>
<evidence type="ECO:0000256" key="5">
    <source>
        <dbReference type="SAM" id="Phobius"/>
    </source>
</evidence>
<keyword evidence="2 5" id="KW-0812">Transmembrane</keyword>
<keyword evidence="4 5" id="KW-0472">Membrane</keyword>
<dbReference type="RefSeq" id="WP_092908749.1">
    <property type="nucleotide sequence ID" value="NZ_FOUZ01000011.1"/>
</dbReference>
<gene>
    <name evidence="7" type="ORF">SAMN05421738_11124</name>
</gene>
<dbReference type="InterPro" id="IPR024163">
    <property type="entry name" value="Aerotolerance_reg_N"/>
</dbReference>
<dbReference type="Gene3D" id="3.40.50.410">
    <property type="entry name" value="von Willebrand factor, type A domain"/>
    <property type="match status" value="1"/>
</dbReference>
<feature type="transmembrane region" description="Helical" evidence="5">
    <location>
        <begin position="6"/>
        <end position="23"/>
    </location>
</feature>
<dbReference type="PRINTS" id="PR00453">
    <property type="entry name" value="VWFADOMAIN"/>
</dbReference>
<evidence type="ECO:0000256" key="1">
    <source>
        <dbReference type="ARBA" id="ARBA00022475"/>
    </source>
</evidence>
<dbReference type="EMBL" id="FOUZ01000011">
    <property type="protein sequence ID" value="SFN36583.1"/>
    <property type="molecule type" value="Genomic_DNA"/>
</dbReference>
<evidence type="ECO:0000256" key="4">
    <source>
        <dbReference type="ARBA" id="ARBA00023136"/>
    </source>
</evidence>
<dbReference type="STRING" id="684065.SAMN05421738_11124"/>
<dbReference type="PANTHER" id="PTHR22550:SF5">
    <property type="entry name" value="LEUCINE ZIPPER PROTEIN 4"/>
    <property type="match status" value="1"/>
</dbReference>
<feature type="transmembrane region" description="Helical" evidence="5">
    <location>
        <begin position="311"/>
        <end position="329"/>
    </location>
</feature>
<organism evidence="7 8">
    <name type="scientific">Algoriella xinjiangensis</name>
    <dbReference type="NCBI Taxonomy" id="684065"/>
    <lineage>
        <taxon>Bacteria</taxon>
        <taxon>Pseudomonadati</taxon>
        <taxon>Bacteroidota</taxon>
        <taxon>Flavobacteriia</taxon>
        <taxon>Flavobacteriales</taxon>
        <taxon>Weeksellaceae</taxon>
        <taxon>Algoriella</taxon>
    </lineage>
</organism>
<dbReference type="InterPro" id="IPR002035">
    <property type="entry name" value="VWF_A"/>
</dbReference>
<reference evidence="8" key="1">
    <citation type="submission" date="2016-10" db="EMBL/GenBank/DDBJ databases">
        <authorList>
            <person name="Varghese N."/>
            <person name="Submissions S."/>
        </authorList>
    </citation>
    <scope>NUCLEOTIDE SEQUENCE [LARGE SCALE GENOMIC DNA]</scope>
    <source>
        <strain evidence="8">XJ109</strain>
    </source>
</reference>
<dbReference type="Pfam" id="PF00092">
    <property type="entry name" value="VWA"/>
    <property type="match status" value="1"/>
</dbReference>
<dbReference type="PROSITE" id="PS50234">
    <property type="entry name" value="VWFA"/>
    <property type="match status" value="1"/>
</dbReference>
<dbReference type="SUPFAM" id="SSF53300">
    <property type="entry name" value="vWA-like"/>
    <property type="match status" value="1"/>
</dbReference>
<dbReference type="PANTHER" id="PTHR22550">
    <property type="entry name" value="SPORE GERMINATION PROTEIN"/>
    <property type="match status" value="1"/>
</dbReference>
<sequence length="338" mass="37624">MLNFEFQNPWVLLLLLALPFFIFREIRKTSQKKASLKLPSLNAFGGAKSSLASYKPILFLMRIIAMSLCIVALARPRYVDVTTKVKSDEGVDILLTVDTSLSMLARDLKPDRLTALKDVAKDFALNRKTDRVGLVEYSGEALTRVPLTTDRDVLTQEIELLHSGGLEDGTAIGVGLATAVNHLKNSKAKSKVIILITDGVESVNPSGDLMYVSPRQAADIAAEKGIKVYTIGIGTNGMAPMPVGYDMLGDYMFDMRPVEIDEKLLSEIADKTGGLYFRATSNQSLKDIYQEIDKLEKSEINEVKYYNYTELFARFLLPAFILLVLEAILRRTIFKELI</sequence>
<dbReference type="AlphaFoldDB" id="A0A1I4YFK3"/>